<sequence>MKLLQTSVSLLLRRFHLKRGVLVDDDTDHRRAKKPLRIYGAYKIFDKKTGGYFNGQCVMFLLLVTDLITLPVGGCFYRPDPRQQAWKKEKARLIKAGVKTADRPKPPHADPDYPDKVSLALSLIDTFCQSHPDFTVQAVLADAAFGHQAFMDAACARAGCRQTISQLHADQLVLFRNRERPVQDYFARHQGTLQTLALRGGESVQLWINSARLKVKAHGTKRFVMAVKRVDEAQYRYWVATDLSWRTLDLVGCYTFRWRVEVFLEDWKLYEGWAGLAKQPDEDGSVRGLILSLLLDHALLIHPEQRARLENRGPACTVGSLKQAACAEAIMQFVRKILAAAEPARMLDELAEKLRTLFPLAPSGKHMSGRDLGRLEPSASLRYRAAAP</sequence>
<dbReference type="Proteomes" id="UP000509684">
    <property type="component" value="Chromosome"/>
</dbReference>
<dbReference type="InterPro" id="IPR012337">
    <property type="entry name" value="RNaseH-like_sf"/>
</dbReference>
<dbReference type="EMBL" id="CP058708">
    <property type="protein sequence ID" value="QLH49881.1"/>
    <property type="molecule type" value="Genomic_DNA"/>
</dbReference>
<proteinExistence type="predicted"/>
<protein>
    <submittedName>
        <fullName evidence="1">Transposase</fullName>
    </submittedName>
</protein>
<dbReference type="SUPFAM" id="SSF53098">
    <property type="entry name" value="Ribonuclease H-like"/>
    <property type="match status" value="1"/>
</dbReference>
<evidence type="ECO:0000313" key="1">
    <source>
        <dbReference type="EMBL" id="QLH49881.1"/>
    </source>
</evidence>
<reference evidence="1 2" key="1">
    <citation type="journal article" date="2019" name="Microbiome">
        <title>Annotated bacterial chromosomes from frame-shift-corrected long-read metagenomic data.</title>
        <authorList>
            <person name="Arumugam K."/>
            <person name="Bagci C."/>
            <person name="Bessarab I."/>
            <person name="Beier S."/>
            <person name="Buchfink B."/>
            <person name="Gorska A."/>
            <person name="Qiu G."/>
            <person name="Huson D.H."/>
            <person name="Williams R.B.H."/>
        </authorList>
    </citation>
    <scope>NUCLEOTIDE SEQUENCE [LARGE SCALE GENOMIC DNA]</scope>
    <source>
        <strain evidence="1">SSA1</strain>
    </source>
</reference>
<name>A0A7D5SMB4_9PROT</name>
<accession>A0A7D5SMB4</accession>
<evidence type="ECO:0000313" key="2">
    <source>
        <dbReference type="Proteomes" id="UP000509684"/>
    </source>
</evidence>
<organism evidence="1 2">
    <name type="scientific">Candidatus Accumulibacter cognatus</name>
    <dbReference type="NCBI Taxonomy" id="2954383"/>
    <lineage>
        <taxon>Bacteria</taxon>
        <taxon>Pseudomonadati</taxon>
        <taxon>Pseudomonadota</taxon>
        <taxon>Betaproteobacteria</taxon>
        <taxon>Candidatus Accumulibacter</taxon>
    </lineage>
</organism>
<gene>
    <name evidence="1" type="ORF">HWD57_08895</name>
</gene>
<dbReference type="KEGG" id="acog:HWD57_08895"/>
<dbReference type="AlphaFoldDB" id="A0A7D5SMB4"/>